<proteinExistence type="predicted"/>
<dbReference type="STRING" id="1232683.ADIMK_2136"/>
<dbReference type="OrthoDB" id="6089768at2"/>
<reference evidence="2 3" key="1">
    <citation type="submission" date="2014-04" db="EMBL/GenBank/DDBJ databases">
        <title>Marinobacterium kochiensis sp. nov., isolated from sediment sample collected from Kochi backwaters in Kerala, India.</title>
        <authorList>
            <person name="Singh A."/>
            <person name="Pinnaka A.K."/>
        </authorList>
    </citation>
    <scope>NUCLEOTIDE SEQUENCE [LARGE SCALE GENOMIC DNA]</scope>
    <source>
        <strain evidence="2 3">AK27</strain>
    </source>
</reference>
<evidence type="ECO:0000256" key="1">
    <source>
        <dbReference type="SAM" id="MobiDB-lite"/>
    </source>
</evidence>
<organism evidence="2 3">
    <name type="scientific">Marinobacterium lacunae</name>
    <dbReference type="NCBI Taxonomy" id="1232683"/>
    <lineage>
        <taxon>Bacteria</taxon>
        <taxon>Pseudomonadati</taxon>
        <taxon>Pseudomonadota</taxon>
        <taxon>Gammaproteobacteria</taxon>
        <taxon>Oceanospirillales</taxon>
        <taxon>Oceanospirillaceae</taxon>
        <taxon>Marinobacterium</taxon>
    </lineage>
</organism>
<keyword evidence="3" id="KW-1185">Reference proteome</keyword>
<name>A0A081FYS5_9GAMM</name>
<comment type="caution">
    <text evidence="2">The sequence shown here is derived from an EMBL/GenBank/DDBJ whole genome shotgun (WGS) entry which is preliminary data.</text>
</comment>
<protein>
    <submittedName>
        <fullName evidence="2">Uncharacterized protein</fullName>
    </submittedName>
</protein>
<dbReference type="EMBL" id="JMQN01000030">
    <property type="protein sequence ID" value="KEA63680.1"/>
    <property type="molecule type" value="Genomic_DNA"/>
</dbReference>
<dbReference type="PATRIC" id="fig|1232683.4.peg.2095"/>
<feature type="region of interest" description="Disordered" evidence="1">
    <location>
        <begin position="1"/>
        <end position="20"/>
    </location>
</feature>
<gene>
    <name evidence="2" type="ORF">ADIMK_2136</name>
</gene>
<dbReference type="RefSeq" id="WP_156042887.1">
    <property type="nucleotide sequence ID" value="NZ_JMQN01000030.1"/>
</dbReference>
<dbReference type="AlphaFoldDB" id="A0A081FYS5"/>
<accession>A0A081FYS5</accession>
<evidence type="ECO:0000313" key="2">
    <source>
        <dbReference type="EMBL" id="KEA63680.1"/>
    </source>
</evidence>
<sequence>MKPETERTEENKRLQAEDQHAAAMKRHLVLSGFVMGRGVPVARPVTRCTGK</sequence>
<evidence type="ECO:0000313" key="3">
    <source>
        <dbReference type="Proteomes" id="UP000028252"/>
    </source>
</evidence>
<dbReference type="Proteomes" id="UP000028252">
    <property type="component" value="Unassembled WGS sequence"/>
</dbReference>